<dbReference type="InterPro" id="IPR011055">
    <property type="entry name" value="Dup_hybrid_motif"/>
</dbReference>
<dbReference type="InterPro" id="IPR013491">
    <property type="entry name" value="Tape_meas_N"/>
</dbReference>
<dbReference type="Gene3D" id="2.70.70.10">
    <property type="entry name" value="Glucose Permease (Domain IIA)"/>
    <property type="match status" value="1"/>
</dbReference>
<name>A0A2H4JA90_9CAUD</name>
<feature type="transmembrane region" description="Helical" evidence="5">
    <location>
        <begin position="542"/>
        <end position="565"/>
    </location>
</feature>
<evidence type="ECO:0000256" key="1">
    <source>
        <dbReference type="ARBA" id="ARBA00022465"/>
    </source>
</evidence>
<keyword evidence="2" id="KW-0929">Antimicrobial</keyword>
<keyword evidence="1" id="KW-1245">Viral tail assembly</keyword>
<evidence type="ECO:0000259" key="6">
    <source>
        <dbReference type="Pfam" id="PF01551"/>
    </source>
</evidence>
<keyword evidence="4" id="KW-0175">Coiled coil</keyword>
<sequence>MAERIKGLQIDLSMRDVNISKTLAGVKREFRALNSDLKLSSNNFKYGEKSAASYKSRMNDLDGAIKQGTANLDSLKNQYEEVARTQGANSAKAVRLRTEYNNQAIAVNKMRDEYSRLNSYYKENFSIAGRLSNSFKSVGSNMQNVGQQAQNLGSSLTSKITKPALVAGTAMAGITAKLGFDRLVGLDTAKAKLEGLGYSTKEVGSITDQVTHAIQGGMTTMAEGTDVAAGALAAGVKQGKELEKYIKLVGDAAVGSNRPVSEMAMIFNRVQGQGKLMTQELNMIEEGMPGFSNAMAKHLGVSYDAFREMVTNGEVSSKEFLTVMDDFAGGMANAYSKSWKGMMQNTKAYIGMIGESLLGGVFEQSKDSLHEFEKMLKSPGAQQWAKETGEKLGSAFSKLANGIKGIINWWQSLDGSTQKTLGGMAKWLGITLVTMGPVLTIFGKMASTIGGMFSGMSSLIQFFIRHNGAAKVSAASQAIWNGVTAAARGIANGYRAAMTALTTSQTIQAIKSKIAATAMTIWTGVTKAAALATRGLGLAIRFMTGPVGIVITVITALVGAIIYLWKTNSTFRNAVITAWNAIKNAAISIFGFIKPYIINIWNAIKNSTIAIWSGIKTSAVTIWNGIKFAVQHPIQALKNVLSALWNGMKAAAIKIWTLLKNGVLAIIRAYVAQVRTNFNLVKRIVLTIFNAIKSFSIRVWNAIKNGILNIVRILRNGIDKIFKGIKNTVTTIFNAIKNFSIKVWNTIKNSVINRAKGLWNGVRNTFNALKKGTTAIFNAVKNFALKVWTSIKNSVISRAKALWSGVRNTWNNLKKGTTNIFKSVGSFMSSKWNSIKSGTVNKAKALWSGVKGAWSSLSKGTRNTMNSVGGFMSKKWKDIKSGTVDLVTGMKDKITGVMNKMGDVIKSVTGDIKGFFSGMIDKVKGGLNKLIEGVNWVGGKLGMDKLPKIKLHTGTEHTNTTTNVVKNGKIARDTFATVGDKGRGNGPGGFRHETIKYPNGKMALTPNRDTTAFLPKGSSVMNGAQTHSMLGGLPRFANGTDKKKKNLWENAKDLTGKAGKGIANTAHNVKDAAGDGLAKAVEVAGKGKEWLGKTVGEVTDWLKKPGKLFEKVMDAFGINLEAFGIPKAASLPFDMMKGMFGKLKDAAISLITEWMEDAAGGDGDASWLFKYPLWQKFGKYTGGLNFNGGNHYGLDFGMPTGTSIKAVAGGKVSKVWNDYGGGKSIEVALGNGLTNWYMHLSKQLVKKGQKVAVGDEIAKSGATGNFVRGAHLHFQLNKNGKPQSNVLEWLKGLGGGGKKAPNKWRGTIRKAAKRMKVKLTKAEENGIVAQIARESNGDAGVTQGNIGDINNLRGTPAQGLLQYVPSTFKAYAVKGHKNIKSGYDQLLAFFNNKNWRRDLPYGKSGWGPSGGRRFATGGLINSAGWYNIAEGGYPEFVIPTDPSRQSDAMKLLAIATQRIEGNKKNKRPNQLRTPNVTSNTVDNAELLLQMIENQQKQINVLMEIARSNKTIEKQPKGFSEHDVSQAQGSRLRLAAYSQGGL</sequence>
<dbReference type="InterPro" id="IPR016047">
    <property type="entry name" value="M23ase_b-sheet_dom"/>
</dbReference>
<dbReference type="GO" id="GO:0098003">
    <property type="term" value="P:viral tail assembly"/>
    <property type="evidence" value="ECO:0007669"/>
    <property type="project" value="UniProtKB-KW"/>
</dbReference>
<evidence type="ECO:0000259" key="7">
    <source>
        <dbReference type="Pfam" id="PF20155"/>
    </source>
</evidence>
<dbReference type="GO" id="GO:0031640">
    <property type="term" value="P:killing of cells of another organism"/>
    <property type="evidence" value="ECO:0007669"/>
    <property type="project" value="UniProtKB-KW"/>
</dbReference>
<keyword evidence="5" id="KW-1133">Transmembrane helix</keyword>
<keyword evidence="5" id="KW-0812">Transmembrane</keyword>
<accession>A0A2H4JA90</accession>
<organism evidence="8">
    <name type="scientific">uncultured Caudovirales phage</name>
    <dbReference type="NCBI Taxonomy" id="2100421"/>
    <lineage>
        <taxon>Viruses</taxon>
        <taxon>Duplodnaviria</taxon>
        <taxon>Heunggongvirae</taxon>
        <taxon>Uroviricota</taxon>
        <taxon>Caudoviricetes</taxon>
        <taxon>Peduoviridae</taxon>
        <taxon>Maltschvirus</taxon>
        <taxon>Maltschvirus maltsch</taxon>
    </lineage>
</organism>
<gene>
    <name evidence="8" type="ORF">7F5_15</name>
</gene>
<dbReference type="Pfam" id="PF20155">
    <property type="entry name" value="TMP_3"/>
    <property type="match status" value="1"/>
</dbReference>
<dbReference type="PANTHER" id="PTHR37813:SF1">
    <property type="entry name" value="FELS-2 PROPHAGE PROTEIN"/>
    <property type="match status" value="1"/>
</dbReference>
<dbReference type="NCBIfam" id="TIGR02675">
    <property type="entry name" value="tape_meas_nterm"/>
    <property type="match status" value="1"/>
</dbReference>
<dbReference type="SUPFAM" id="SSF51261">
    <property type="entry name" value="Duplicated hybrid motif"/>
    <property type="match status" value="1"/>
</dbReference>
<protein>
    <submittedName>
        <fullName evidence="8">Putative tail tapemeasure protein</fullName>
    </submittedName>
</protein>
<feature type="domain" description="M23ase beta-sheet core" evidence="6">
    <location>
        <begin position="1190"/>
        <end position="1283"/>
    </location>
</feature>
<evidence type="ECO:0000256" key="2">
    <source>
        <dbReference type="ARBA" id="ARBA00022529"/>
    </source>
</evidence>
<evidence type="ECO:0000256" key="5">
    <source>
        <dbReference type="SAM" id="Phobius"/>
    </source>
</evidence>
<dbReference type="PANTHER" id="PTHR37813">
    <property type="entry name" value="FELS-2 PROPHAGE PROTEIN"/>
    <property type="match status" value="1"/>
</dbReference>
<dbReference type="GO" id="GO:0003824">
    <property type="term" value="F:catalytic activity"/>
    <property type="evidence" value="ECO:0007669"/>
    <property type="project" value="UniProtKB-KW"/>
</dbReference>
<reference evidence="8" key="1">
    <citation type="submission" date="2017-06" db="EMBL/GenBank/DDBJ databases">
        <title>Novel phages from South African skin metaviromes.</title>
        <authorList>
            <person name="van Zyl L.J."/>
            <person name="Abrahams Y."/>
            <person name="Stander E.A."/>
            <person name="Kirby B.M."/>
            <person name="Clavaud C."/>
            <person name="Farcet C."/>
            <person name="Breton L."/>
            <person name="Trindade M.I."/>
        </authorList>
    </citation>
    <scope>NUCLEOTIDE SEQUENCE</scope>
</reference>
<evidence type="ECO:0000256" key="4">
    <source>
        <dbReference type="SAM" id="Coils"/>
    </source>
</evidence>
<dbReference type="InterPro" id="IPR023346">
    <property type="entry name" value="Lysozyme-like_dom_sf"/>
</dbReference>
<evidence type="ECO:0000313" key="8">
    <source>
        <dbReference type="EMBL" id="ASN72165.1"/>
    </source>
</evidence>
<dbReference type="SUPFAM" id="SSF53955">
    <property type="entry name" value="Lysozyme-like"/>
    <property type="match status" value="1"/>
</dbReference>
<dbReference type="Pfam" id="PF01551">
    <property type="entry name" value="Peptidase_M23"/>
    <property type="match status" value="1"/>
</dbReference>
<dbReference type="CDD" id="cd13402">
    <property type="entry name" value="LT_TF-like"/>
    <property type="match status" value="1"/>
</dbReference>
<feature type="domain" description="Tape measure protein N-terminal" evidence="7">
    <location>
        <begin position="188"/>
        <end position="347"/>
    </location>
</feature>
<keyword evidence="1" id="KW-1188">Viral release from host cell</keyword>
<dbReference type="GO" id="GO:0042742">
    <property type="term" value="P:defense response to bacterium"/>
    <property type="evidence" value="ECO:0007669"/>
    <property type="project" value="UniProtKB-KW"/>
</dbReference>
<dbReference type="Gene3D" id="1.20.120.20">
    <property type="entry name" value="Apolipoprotein"/>
    <property type="match status" value="1"/>
</dbReference>
<proteinExistence type="predicted"/>
<dbReference type="CDD" id="cd12797">
    <property type="entry name" value="M23_peptidase"/>
    <property type="match status" value="1"/>
</dbReference>
<feature type="coiled-coil region" evidence="4">
    <location>
        <begin position="58"/>
        <end position="85"/>
    </location>
</feature>
<keyword evidence="5" id="KW-0472">Membrane</keyword>
<evidence type="ECO:0000256" key="3">
    <source>
        <dbReference type="ARBA" id="ARBA00022638"/>
    </source>
</evidence>
<dbReference type="EMBL" id="MF417943">
    <property type="protein sequence ID" value="ASN72165.1"/>
    <property type="molecule type" value="Genomic_DNA"/>
</dbReference>
<keyword evidence="3" id="KW-0081">Bacteriolytic enzyme</keyword>